<sequence>MGEIYSPHTEEIGEVLNSPKDRTPLPTVPCQLLETPYIFNLQTLLAEALNRPVTVFNRLRHAIFTFAIESLALPIVVILALLINGVRLYYGGWGGHWGEALLGAAVGVALPLLPLSLPLAWLALNWIGTARILAMYHQAGRLEVVLYYYYYYYYLFFFVYFCFYFVDNLSLGHVPPSGPFRG</sequence>
<dbReference type="PANTHER" id="PTHR13219:SF6">
    <property type="entry name" value="TRANSMEMBRANE PROTEIN 94"/>
    <property type="match status" value="1"/>
</dbReference>
<proteinExistence type="predicted"/>
<organism evidence="2 3">
    <name type="scientific">Portunus trituberculatus</name>
    <name type="common">Swimming crab</name>
    <name type="synonym">Neptunus trituberculatus</name>
    <dbReference type="NCBI Taxonomy" id="210409"/>
    <lineage>
        <taxon>Eukaryota</taxon>
        <taxon>Metazoa</taxon>
        <taxon>Ecdysozoa</taxon>
        <taxon>Arthropoda</taxon>
        <taxon>Crustacea</taxon>
        <taxon>Multicrustacea</taxon>
        <taxon>Malacostraca</taxon>
        <taxon>Eumalacostraca</taxon>
        <taxon>Eucarida</taxon>
        <taxon>Decapoda</taxon>
        <taxon>Pleocyemata</taxon>
        <taxon>Brachyura</taxon>
        <taxon>Eubrachyura</taxon>
        <taxon>Portunoidea</taxon>
        <taxon>Portunidae</taxon>
        <taxon>Portuninae</taxon>
        <taxon>Portunus</taxon>
    </lineage>
</organism>
<feature type="transmembrane region" description="Helical" evidence="1">
    <location>
        <begin position="145"/>
        <end position="166"/>
    </location>
</feature>
<dbReference type="PANTHER" id="PTHR13219">
    <property type="entry name" value="TRANSMEMBRANE PROTEIN 94"/>
    <property type="match status" value="1"/>
</dbReference>
<feature type="transmembrane region" description="Helical" evidence="1">
    <location>
        <begin position="66"/>
        <end position="90"/>
    </location>
</feature>
<dbReference type="InterPro" id="IPR039720">
    <property type="entry name" value="TMEM94"/>
</dbReference>
<evidence type="ECO:0000313" key="3">
    <source>
        <dbReference type="Proteomes" id="UP000324222"/>
    </source>
</evidence>
<dbReference type="OrthoDB" id="5568754at2759"/>
<accession>A0A5B7I8I9</accession>
<dbReference type="Proteomes" id="UP000324222">
    <property type="component" value="Unassembled WGS sequence"/>
</dbReference>
<evidence type="ECO:0000313" key="2">
    <source>
        <dbReference type="EMBL" id="MPC78206.1"/>
    </source>
</evidence>
<gene>
    <name evidence="2" type="primary">TMEM94</name>
    <name evidence="2" type="ORF">E2C01_072688</name>
</gene>
<feature type="transmembrane region" description="Helical" evidence="1">
    <location>
        <begin position="102"/>
        <end position="124"/>
    </location>
</feature>
<dbReference type="AlphaFoldDB" id="A0A5B7I8I9"/>
<comment type="caution">
    <text evidence="2">The sequence shown here is derived from an EMBL/GenBank/DDBJ whole genome shotgun (WGS) entry which is preliminary data.</text>
</comment>
<protein>
    <submittedName>
        <fullName evidence="2">Transmembrane protein 94</fullName>
    </submittedName>
</protein>
<keyword evidence="1" id="KW-0472">Membrane</keyword>
<dbReference type="EMBL" id="VSRR010047856">
    <property type="protein sequence ID" value="MPC78206.1"/>
    <property type="molecule type" value="Genomic_DNA"/>
</dbReference>
<keyword evidence="1" id="KW-1133">Transmembrane helix</keyword>
<keyword evidence="3" id="KW-1185">Reference proteome</keyword>
<keyword evidence="1 2" id="KW-0812">Transmembrane</keyword>
<reference evidence="2 3" key="1">
    <citation type="submission" date="2019-05" db="EMBL/GenBank/DDBJ databases">
        <title>Another draft genome of Portunus trituberculatus and its Hox gene families provides insights of decapod evolution.</title>
        <authorList>
            <person name="Jeong J.-H."/>
            <person name="Song I."/>
            <person name="Kim S."/>
            <person name="Choi T."/>
            <person name="Kim D."/>
            <person name="Ryu S."/>
            <person name="Kim W."/>
        </authorList>
    </citation>
    <scope>NUCLEOTIDE SEQUENCE [LARGE SCALE GENOMIC DNA]</scope>
    <source>
        <tissue evidence="2">Muscle</tissue>
    </source>
</reference>
<name>A0A5B7I8I9_PORTR</name>
<evidence type="ECO:0000256" key="1">
    <source>
        <dbReference type="SAM" id="Phobius"/>
    </source>
</evidence>